<evidence type="ECO:0000313" key="3">
    <source>
        <dbReference type="EMBL" id="CAB4759726.1"/>
    </source>
</evidence>
<proteinExistence type="predicted"/>
<dbReference type="InterPro" id="IPR052513">
    <property type="entry name" value="Thioester_dehydratase-like"/>
</dbReference>
<protein>
    <submittedName>
        <fullName evidence="4">Unannotated protein</fullName>
    </submittedName>
</protein>
<organism evidence="4">
    <name type="scientific">freshwater metagenome</name>
    <dbReference type="NCBI Taxonomy" id="449393"/>
    <lineage>
        <taxon>unclassified sequences</taxon>
        <taxon>metagenomes</taxon>
        <taxon>ecological metagenomes</taxon>
    </lineage>
</organism>
<evidence type="ECO:0000313" key="6">
    <source>
        <dbReference type="EMBL" id="CAB4994124.1"/>
    </source>
</evidence>
<dbReference type="SUPFAM" id="SSF50249">
    <property type="entry name" value="Nucleic acid-binding proteins"/>
    <property type="match status" value="1"/>
</dbReference>
<evidence type="ECO:0000313" key="4">
    <source>
        <dbReference type="EMBL" id="CAB4812748.1"/>
    </source>
</evidence>
<evidence type="ECO:0000259" key="1">
    <source>
        <dbReference type="Pfam" id="PF01796"/>
    </source>
</evidence>
<dbReference type="EMBL" id="CAEZYR010000101">
    <property type="protein sequence ID" value="CAB4759726.1"/>
    <property type="molecule type" value="Genomic_DNA"/>
</dbReference>
<evidence type="ECO:0000313" key="5">
    <source>
        <dbReference type="EMBL" id="CAB4906635.1"/>
    </source>
</evidence>
<dbReference type="InterPro" id="IPR022002">
    <property type="entry name" value="ChsH2_Znr"/>
</dbReference>
<dbReference type="InterPro" id="IPR012340">
    <property type="entry name" value="NA-bd_OB-fold"/>
</dbReference>
<dbReference type="Pfam" id="PF01796">
    <property type="entry name" value="OB_ChsH2_C"/>
    <property type="match status" value="1"/>
</dbReference>
<dbReference type="Gene3D" id="6.10.30.10">
    <property type="match status" value="1"/>
</dbReference>
<reference evidence="4" key="1">
    <citation type="submission" date="2020-05" db="EMBL/GenBank/DDBJ databases">
        <authorList>
            <person name="Chiriac C."/>
            <person name="Salcher M."/>
            <person name="Ghai R."/>
            <person name="Kavagutti S V."/>
        </authorList>
    </citation>
    <scope>NUCLEOTIDE SEQUENCE</scope>
</reference>
<dbReference type="PANTHER" id="PTHR34075">
    <property type="entry name" value="BLR3430 PROTEIN"/>
    <property type="match status" value="1"/>
</dbReference>
<dbReference type="EMBL" id="CAFABA010000002">
    <property type="protein sequence ID" value="CAB4812748.1"/>
    <property type="molecule type" value="Genomic_DNA"/>
</dbReference>
<dbReference type="PANTHER" id="PTHR34075:SF5">
    <property type="entry name" value="BLR3430 PROTEIN"/>
    <property type="match status" value="1"/>
</dbReference>
<dbReference type="Pfam" id="PF12172">
    <property type="entry name" value="zf-ChsH2"/>
    <property type="match status" value="1"/>
</dbReference>
<dbReference type="EMBL" id="CAFBOS010000062">
    <property type="protein sequence ID" value="CAB4994124.1"/>
    <property type="molecule type" value="Genomic_DNA"/>
</dbReference>
<name>A0A6J6Z0L3_9ZZZZ</name>
<sequence length="142" mass="15470">MNEQLHGIIEPVIDADAITFWEGVAARRLLVPTCLGCGTAFLPPLPCCPTCQSEMIEHVEAEGTGQLYSWVVMRRALDPAYADAVPYVVAAVELTERARIFSRLVNIDIDDPLALVAGMALRLVFVDINGRAMWAFEPAGSP</sequence>
<dbReference type="EMBL" id="CAFBMH010000035">
    <property type="protein sequence ID" value="CAB4906635.1"/>
    <property type="molecule type" value="Genomic_DNA"/>
</dbReference>
<feature type="domain" description="ChsH2 rubredoxin-like zinc ribbon" evidence="2">
    <location>
        <begin position="21"/>
        <end position="53"/>
    </location>
</feature>
<dbReference type="AlphaFoldDB" id="A0A6J6Z0L3"/>
<evidence type="ECO:0000259" key="2">
    <source>
        <dbReference type="Pfam" id="PF12172"/>
    </source>
</evidence>
<accession>A0A6J6Z0L3</accession>
<feature type="domain" description="ChsH2 C-terminal OB-fold" evidence="1">
    <location>
        <begin position="59"/>
        <end position="126"/>
    </location>
</feature>
<dbReference type="InterPro" id="IPR002878">
    <property type="entry name" value="ChsH2_C"/>
</dbReference>
<gene>
    <name evidence="3" type="ORF">UFOPK2754_02324</name>
    <name evidence="4" type="ORF">UFOPK3139_00114</name>
    <name evidence="5" type="ORF">UFOPK3543_01188</name>
    <name evidence="6" type="ORF">UFOPK3967_01207</name>
</gene>